<proteinExistence type="predicted"/>
<evidence type="ECO:0000313" key="1">
    <source>
        <dbReference type="EMBL" id="CDF38032.1"/>
    </source>
</evidence>
<dbReference type="KEGG" id="ccp:CHC_T00000527001"/>
<dbReference type="RefSeq" id="XP_005717901.1">
    <property type="nucleotide sequence ID" value="XM_005717844.1"/>
</dbReference>
<reference evidence="2" key="1">
    <citation type="journal article" date="2013" name="Proc. Natl. Acad. Sci. U.S.A.">
        <title>Genome structure and metabolic features in the red seaweed Chondrus crispus shed light on evolution of the Archaeplastida.</title>
        <authorList>
            <person name="Collen J."/>
            <person name="Porcel B."/>
            <person name="Carre W."/>
            <person name="Ball S.G."/>
            <person name="Chaparro C."/>
            <person name="Tonon T."/>
            <person name="Barbeyron T."/>
            <person name="Michel G."/>
            <person name="Noel B."/>
            <person name="Valentin K."/>
            <person name="Elias M."/>
            <person name="Artiguenave F."/>
            <person name="Arun A."/>
            <person name="Aury J.M."/>
            <person name="Barbosa-Neto J.F."/>
            <person name="Bothwell J.H."/>
            <person name="Bouget F.Y."/>
            <person name="Brillet L."/>
            <person name="Cabello-Hurtado F."/>
            <person name="Capella-Gutierrez S."/>
            <person name="Charrier B."/>
            <person name="Cladiere L."/>
            <person name="Cock J.M."/>
            <person name="Coelho S.M."/>
            <person name="Colleoni C."/>
            <person name="Czjzek M."/>
            <person name="Da Silva C."/>
            <person name="Delage L."/>
            <person name="Denoeud F."/>
            <person name="Deschamps P."/>
            <person name="Dittami S.M."/>
            <person name="Gabaldon T."/>
            <person name="Gachon C.M."/>
            <person name="Groisillier A."/>
            <person name="Herve C."/>
            <person name="Jabbari K."/>
            <person name="Katinka M."/>
            <person name="Kloareg B."/>
            <person name="Kowalczyk N."/>
            <person name="Labadie K."/>
            <person name="Leblanc C."/>
            <person name="Lopez P.J."/>
            <person name="McLachlan D.H."/>
            <person name="Meslet-Cladiere L."/>
            <person name="Moustafa A."/>
            <person name="Nehr Z."/>
            <person name="Nyvall Collen P."/>
            <person name="Panaud O."/>
            <person name="Partensky F."/>
            <person name="Poulain J."/>
            <person name="Rensing S.A."/>
            <person name="Rousvoal S."/>
            <person name="Samson G."/>
            <person name="Symeonidi A."/>
            <person name="Weissenbach J."/>
            <person name="Zambounis A."/>
            <person name="Wincker P."/>
            <person name="Boyen C."/>
        </authorList>
    </citation>
    <scope>NUCLEOTIDE SEQUENCE [LARGE SCALE GENOMIC DNA]</scope>
    <source>
        <strain evidence="2">cv. Stackhouse</strain>
    </source>
</reference>
<sequence>MLKGSLLTATRDWVLFFRKILRGWRERRDVGTVTLGYCSRKGKAFSKAGESLLDYLSEVDGPVTPTL</sequence>
<accession>R7QHP9</accession>
<keyword evidence="2" id="KW-1185">Reference proteome</keyword>
<dbReference type="AlphaFoldDB" id="R7QHP9"/>
<dbReference type="Gramene" id="CDF38032">
    <property type="protein sequence ID" value="CDF38032"/>
    <property type="gene ID" value="CHC_T00000527001"/>
</dbReference>
<name>R7QHP9_CHOCR</name>
<protein>
    <submittedName>
        <fullName evidence="1">Uncharacterized protein</fullName>
    </submittedName>
</protein>
<gene>
    <name evidence="1" type="ORF">CHC_T00000527001</name>
</gene>
<dbReference type="GeneID" id="17325616"/>
<organism evidence="1 2">
    <name type="scientific">Chondrus crispus</name>
    <name type="common">Carrageen Irish moss</name>
    <name type="synonym">Polymorpha crispa</name>
    <dbReference type="NCBI Taxonomy" id="2769"/>
    <lineage>
        <taxon>Eukaryota</taxon>
        <taxon>Rhodophyta</taxon>
        <taxon>Florideophyceae</taxon>
        <taxon>Rhodymeniophycidae</taxon>
        <taxon>Gigartinales</taxon>
        <taxon>Gigartinaceae</taxon>
        <taxon>Chondrus</taxon>
    </lineage>
</organism>
<evidence type="ECO:0000313" key="2">
    <source>
        <dbReference type="Proteomes" id="UP000012073"/>
    </source>
</evidence>
<dbReference type="EMBL" id="HG001893">
    <property type="protein sequence ID" value="CDF38032.1"/>
    <property type="molecule type" value="Genomic_DNA"/>
</dbReference>
<dbReference type="Proteomes" id="UP000012073">
    <property type="component" value="Unassembled WGS sequence"/>
</dbReference>